<organism evidence="1 2">
    <name type="scientific">Crocosphaera watsonii WH 0402</name>
    <dbReference type="NCBI Taxonomy" id="1284629"/>
    <lineage>
        <taxon>Bacteria</taxon>
        <taxon>Bacillati</taxon>
        <taxon>Cyanobacteriota</taxon>
        <taxon>Cyanophyceae</taxon>
        <taxon>Oscillatoriophycideae</taxon>
        <taxon>Chroococcales</taxon>
        <taxon>Aphanothecaceae</taxon>
        <taxon>Crocosphaera</taxon>
    </lineage>
</organism>
<dbReference type="Pfam" id="PF08852">
    <property type="entry name" value="DUF1822"/>
    <property type="match status" value="1"/>
</dbReference>
<evidence type="ECO:0008006" key="3">
    <source>
        <dbReference type="Google" id="ProtNLM"/>
    </source>
</evidence>
<dbReference type="AlphaFoldDB" id="T2JV34"/>
<accession>T2JV34</accession>
<gene>
    <name evidence="1" type="ORF">CWATWH0402_3456</name>
</gene>
<evidence type="ECO:0000313" key="1">
    <source>
        <dbReference type="EMBL" id="CCQ69683.1"/>
    </source>
</evidence>
<dbReference type="InterPro" id="IPR014951">
    <property type="entry name" value="DUF1822"/>
</dbReference>
<evidence type="ECO:0000313" key="2">
    <source>
        <dbReference type="Proteomes" id="UP000018130"/>
    </source>
</evidence>
<reference evidence="1 2" key="1">
    <citation type="submission" date="2013-01" db="EMBL/GenBank/DDBJ databases">
        <authorList>
            <person name="Bench S."/>
        </authorList>
    </citation>
    <scope>NUCLEOTIDE SEQUENCE [LARGE SCALE GENOMIC DNA]</scope>
    <source>
        <strain evidence="1 2">WH 0402</strain>
    </source>
</reference>
<reference evidence="1 2" key="2">
    <citation type="submission" date="2013-09" db="EMBL/GenBank/DDBJ databases">
        <title>Whole genome comparison of six Crocosphaera watsonii strains with differing phenotypes.</title>
        <authorList>
            <person name="Bench S.R."/>
            <person name="Heller P."/>
            <person name="Frank I."/>
            <person name="Arciniega M."/>
            <person name="Shilova I.N."/>
            <person name="Zehr J.P."/>
        </authorList>
    </citation>
    <scope>NUCLEOTIDE SEQUENCE [LARGE SCALE GENOMIC DNA]</scope>
    <source>
        <strain evidence="1 2">WH 0402</strain>
    </source>
</reference>
<sequence>MKLTTQDFQAIDTETRWFELSEQDINQTIFETKHYSNNFARNNAQLNRISLSKVLEWIQENLEPEGKIKYFPSEQEYSQLWEFINGTAIDIDGTRLIIIPSENYDTEEFSVPQEWVDIPDFAGDCYLAVQVDLDEKYLRIWGFTSHKTLKEKGDYDSMYRNYSLEKDDMITDLEVLWIAKEMNCQEKVSVSSLPHLFPTVVDDLIKELGETSLYSPRLEIPFEEWGALLADPSSTHRLYEERVNYPGVAAVTTVASPVSSIADTVQGKVQKTVNNLSKWLDGKFDQGWQVIDELISPNAPGLATRSFRRGKLINLETSVNSTHIVLMISLTEESDGKIVCFVQLYPSKTENYLPPGLSFTIICQSKCLFDPVIAREHPRDIYIESPDIHFPKKTRFQVQITFNDLCVTEDFIC</sequence>
<comment type="caution">
    <text evidence="1">The sequence shown here is derived from an EMBL/GenBank/DDBJ whole genome shotgun (WGS) entry which is preliminary data.</text>
</comment>
<protein>
    <recommendedName>
        <fullName evidence="3">DUF1822 family protein</fullName>
    </recommendedName>
</protein>
<name>T2JV34_CROWT</name>
<dbReference type="EMBL" id="CAQN01001018">
    <property type="protein sequence ID" value="CCQ69683.1"/>
    <property type="molecule type" value="Genomic_DNA"/>
</dbReference>
<dbReference type="RefSeq" id="WP_048327093.1">
    <property type="nucleotide sequence ID" value="NZ_CAQN01001018.1"/>
</dbReference>
<proteinExistence type="predicted"/>
<dbReference type="Proteomes" id="UP000018130">
    <property type="component" value="Unassembled WGS sequence"/>
</dbReference>